<dbReference type="SUPFAM" id="SSF55785">
    <property type="entry name" value="PYP-like sensor domain (PAS domain)"/>
    <property type="match status" value="1"/>
</dbReference>
<dbReference type="Pfam" id="PF08448">
    <property type="entry name" value="PAS_4"/>
    <property type="match status" value="1"/>
</dbReference>
<dbReference type="CDD" id="cd00130">
    <property type="entry name" value="PAS"/>
    <property type="match status" value="1"/>
</dbReference>
<keyword evidence="2" id="KW-1185">Reference proteome</keyword>
<gene>
    <name evidence="1" type="ORF">ICHIAU1_14280</name>
</gene>
<evidence type="ECO:0000313" key="1">
    <source>
        <dbReference type="EMBL" id="BBU69145.1"/>
    </source>
</evidence>
<dbReference type="Gene3D" id="3.30.450.20">
    <property type="entry name" value="PAS domain"/>
    <property type="match status" value="1"/>
</dbReference>
<evidence type="ECO:0000313" key="2">
    <source>
        <dbReference type="Proteomes" id="UP000463961"/>
    </source>
</evidence>
<dbReference type="NCBIfam" id="TIGR00229">
    <property type="entry name" value="sensory_box"/>
    <property type="match status" value="1"/>
</dbReference>
<reference evidence="2" key="1">
    <citation type="submission" date="2020-01" db="EMBL/GenBank/DDBJ databases">
        <title>Phosphoaccumulans saitamaens gen. nov., sp. nov., a polyphosphate accumulating bacterium isolated from surface river water.</title>
        <authorList>
            <person name="Watanabe K."/>
            <person name="Suda W."/>
        </authorList>
    </citation>
    <scope>NUCLEOTIDE SEQUENCE [LARGE SCALE GENOMIC DNA]</scope>
    <source>
        <strain evidence="2">ICHIAU1</strain>
    </source>
</reference>
<accession>A0A679I3T0</accession>
<dbReference type="Proteomes" id="UP000463961">
    <property type="component" value="Chromosome"/>
</dbReference>
<dbReference type="InterPro" id="IPR035965">
    <property type="entry name" value="PAS-like_dom_sf"/>
</dbReference>
<name>A0A679I3T0_9RHOO</name>
<dbReference type="EMBL" id="AP022345">
    <property type="protein sequence ID" value="BBU69145.1"/>
    <property type="molecule type" value="Genomic_DNA"/>
</dbReference>
<organism evidence="1 2">
    <name type="scientific">Fluviibacter phosphoraccumulans</name>
    <dbReference type="NCBI Taxonomy" id="1751046"/>
    <lineage>
        <taxon>Bacteria</taxon>
        <taxon>Pseudomonadati</taxon>
        <taxon>Pseudomonadota</taxon>
        <taxon>Betaproteobacteria</taxon>
        <taxon>Rhodocyclales</taxon>
        <taxon>Fluviibacteraceae</taxon>
        <taxon>Fluviibacter</taxon>
    </lineage>
</organism>
<dbReference type="AlphaFoldDB" id="A0A679I3T0"/>
<sequence length="121" mass="13245">MAIEFCGKLLDELPDALIVADLKSTIQVWNKRAESMFKIEKIDAIDKSLDIIIPVHLRNAHWAGFHRAISADDTRLHGAPVRTKALLGDGSTTFVDMAFSLTHDEDGHLVGVTAIARLAAN</sequence>
<protein>
    <submittedName>
        <fullName evidence="1">Uncharacterized protein</fullName>
    </submittedName>
</protein>
<dbReference type="SMART" id="SM00091">
    <property type="entry name" value="PAS"/>
    <property type="match status" value="1"/>
</dbReference>
<dbReference type="InterPro" id="IPR000014">
    <property type="entry name" value="PAS"/>
</dbReference>
<proteinExistence type="predicted"/>
<dbReference type="InterPro" id="IPR013656">
    <property type="entry name" value="PAS_4"/>
</dbReference>